<gene>
    <name evidence="2" type="primary">gb22566</name>
    <name evidence="2" type="ORF">PR202_gb22566</name>
</gene>
<keyword evidence="1" id="KW-0812">Transmembrane</keyword>
<evidence type="ECO:0000313" key="3">
    <source>
        <dbReference type="Proteomes" id="UP001054889"/>
    </source>
</evidence>
<dbReference type="AlphaFoldDB" id="A0AAV5FG22"/>
<organism evidence="2 3">
    <name type="scientific">Eleusine coracana subsp. coracana</name>
    <dbReference type="NCBI Taxonomy" id="191504"/>
    <lineage>
        <taxon>Eukaryota</taxon>
        <taxon>Viridiplantae</taxon>
        <taxon>Streptophyta</taxon>
        <taxon>Embryophyta</taxon>
        <taxon>Tracheophyta</taxon>
        <taxon>Spermatophyta</taxon>
        <taxon>Magnoliopsida</taxon>
        <taxon>Liliopsida</taxon>
        <taxon>Poales</taxon>
        <taxon>Poaceae</taxon>
        <taxon>PACMAD clade</taxon>
        <taxon>Chloridoideae</taxon>
        <taxon>Cynodonteae</taxon>
        <taxon>Eleusininae</taxon>
        <taxon>Eleusine</taxon>
    </lineage>
</organism>
<dbReference type="EMBL" id="BQKI01000085">
    <property type="protein sequence ID" value="GJN33935.1"/>
    <property type="molecule type" value="Genomic_DNA"/>
</dbReference>
<reference evidence="2" key="2">
    <citation type="submission" date="2021-12" db="EMBL/GenBank/DDBJ databases">
        <title>Resequencing data analysis of finger millet.</title>
        <authorList>
            <person name="Hatakeyama M."/>
            <person name="Aluri S."/>
            <person name="Balachadran M.T."/>
            <person name="Sivarajan S.R."/>
            <person name="Poveda L."/>
            <person name="Shimizu-Inatsugi R."/>
            <person name="Schlapbach R."/>
            <person name="Sreeman S.M."/>
            <person name="Shimizu K.K."/>
        </authorList>
    </citation>
    <scope>NUCLEOTIDE SEQUENCE</scope>
</reference>
<evidence type="ECO:0000313" key="2">
    <source>
        <dbReference type="EMBL" id="GJN33935.1"/>
    </source>
</evidence>
<evidence type="ECO:0000256" key="1">
    <source>
        <dbReference type="SAM" id="Phobius"/>
    </source>
</evidence>
<dbReference type="Proteomes" id="UP001054889">
    <property type="component" value="Unassembled WGS sequence"/>
</dbReference>
<proteinExistence type="predicted"/>
<sequence length="97" mass="10783">MMTIQQLNSNVTDLQELLKSGEYVGYRNGSYVAELNFLTSSVTGSGSFTFADFRGFFILTGAASTSSLLIVSIIYVYKKDRSIKNMKDDSKLLEDKC</sequence>
<keyword evidence="1" id="KW-0472">Membrane</keyword>
<name>A0AAV5FG22_ELECO</name>
<keyword evidence="1" id="KW-1133">Transmembrane helix</keyword>
<reference evidence="2" key="1">
    <citation type="journal article" date="2018" name="DNA Res.">
        <title>Multiple hybrid de novo genome assembly of finger millet, an orphan allotetraploid crop.</title>
        <authorList>
            <person name="Hatakeyama M."/>
            <person name="Aluri S."/>
            <person name="Balachadran M.T."/>
            <person name="Sivarajan S.R."/>
            <person name="Patrignani A."/>
            <person name="Gruter S."/>
            <person name="Poveda L."/>
            <person name="Shimizu-Inatsugi R."/>
            <person name="Baeten J."/>
            <person name="Francoijs K.J."/>
            <person name="Nataraja K.N."/>
            <person name="Reddy Y.A.N."/>
            <person name="Phadnis S."/>
            <person name="Ravikumar R.L."/>
            <person name="Schlapbach R."/>
            <person name="Sreeman S.M."/>
            <person name="Shimizu K.K."/>
        </authorList>
    </citation>
    <scope>NUCLEOTIDE SEQUENCE</scope>
</reference>
<accession>A0AAV5FG22</accession>
<protein>
    <submittedName>
        <fullName evidence="2">Uncharacterized protein</fullName>
    </submittedName>
</protein>
<feature type="transmembrane region" description="Helical" evidence="1">
    <location>
        <begin position="56"/>
        <end position="77"/>
    </location>
</feature>
<keyword evidence="3" id="KW-1185">Reference proteome</keyword>
<comment type="caution">
    <text evidence="2">The sequence shown here is derived from an EMBL/GenBank/DDBJ whole genome shotgun (WGS) entry which is preliminary data.</text>
</comment>